<reference evidence="6 7" key="1">
    <citation type="submission" date="2020-03" db="EMBL/GenBank/DDBJ databases">
        <title>Genomic Encyclopedia of Type Strains, Phase IV (KMG-IV): sequencing the most valuable type-strain genomes for metagenomic binning, comparative biology and taxonomic classification.</title>
        <authorList>
            <person name="Goeker M."/>
        </authorList>
    </citation>
    <scope>NUCLEOTIDE SEQUENCE [LARGE SCALE GENOMIC DNA]</scope>
    <source>
        <strain evidence="6 7">DSM 29762</strain>
    </source>
</reference>
<gene>
    <name evidence="6" type="ORF">GGR42_002901</name>
</gene>
<evidence type="ECO:0000313" key="6">
    <source>
        <dbReference type="EMBL" id="NJB72410.1"/>
    </source>
</evidence>
<accession>A0A846QZR4</accession>
<comment type="caution">
    <text evidence="6">The sequence shown here is derived from an EMBL/GenBank/DDBJ whole genome shotgun (WGS) entry which is preliminary data.</text>
</comment>
<dbReference type="InterPro" id="IPR038770">
    <property type="entry name" value="Na+/solute_symporter_sf"/>
</dbReference>
<dbReference type="GO" id="GO:0016020">
    <property type="term" value="C:membrane"/>
    <property type="evidence" value="ECO:0007669"/>
    <property type="project" value="UniProtKB-SubCell"/>
</dbReference>
<keyword evidence="4 5" id="KW-0472">Membrane</keyword>
<dbReference type="PANTHER" id="PTHR10361:SF28">
    <property type="entry name" value="P3 PROTEIN-RELATED"/>
    <property type="match status" value="1"/>
</dbReference>
<evidence type="ECO:0000256" key="2">
    <source>
        <dbReference type="ARBA" id="ARBA00022692"/>
    </source>
</evidence>
<feature type="transmembrane region" description="Helical" evidence="5">
    <location>
        <begin position="56"/>
        <end position="74"/>
    </location>
</feature>
<evidence type="ECO:0000256" key="4">
    <source>
        <dbReference type="ARBA" id="ARBA00023136"/>
    </source>
</evidence>
<name>A0A846QZR4_9FLAO</name>
<feature type="transmembrane region" description="Helical" evidence="5">
    <location>
        <begin position="240"/>
        <end position="260"/>
    </location>
</feature>
<comment type="subcellular location">
    <subcellularLocation>
        <location evidence="1">Membrane</location>
        <topology evidence="1">Multi-pass membrane protein</topology>
    </subcellularLocation>
</comment>
<dbReference type="Proteomes" id="UP000590442">
    <property type="component" value="Unassembled WGS sequence"/>
</dbReference>
<dbReference type="Gene3D" id="1.20.1530.20">
    <property type="match status" value="1"/>
</dbReference>
<evidence type="ECO:0000256" key="1">
    <source>
        <dbReference type="ARBA" id="ARBA00004141"/>
    </source>
</evidence>
<feature type="transmembrane region" description="Helical" evidence="5">
    <location>
        <begin position="86"/>
        <end position="104"/>
    </location>
</feature>
<feature type="transmembrane region" description="Helical" evidence="5">
    <location>
        <begin position="145"/>
        <end position="165"/>
    </location>
</feature>
<feature type="transmembrane region" description="Helical" evidence="5">
    <location>
        <begin position="206"/>
        <end position="228"/>
    </location>
</feature>
<feature type="transmembrane region" description="Helical" evidence="5">
    <location>
        <begin position="266"/>
        <end position="289"/>
    </location>
</feature>
<organism evidence="6 7">
    <name type="scientific">Saonia flava</name>
    <dbReference type="NCBI Taxonomy" id="523696"/>
    <lineage>
        <taxon>Bacteria</taxon>
        <taxon>Pseudomonadati</taxon>
        <taxon>Bacteroidota</taxon>
        <taxon>Flavobacteriia</taxon>
        <taxon>Flavobacteriales</taxon>
        <taxon>Flavobacteriaceae</taxon>
        <taxon>Saonia</taxon>
    </lineage>
</organism>
<protein>
    <submittedName>
        <fullName evidence="6">BASS family bile acid:Na+ symporter</fullName>
    </submittedName>
</protein>
<evidence type="ECO:0000256" key="5">
    <source>
        <dbReference type="SAM" id="Phobius"/>
    </source>
</evidence>
<feature type="transmembrane region" description="Helical" evidence="5">
    <location>
        <begin position="7"/>
        <end position="24"/>
    </location>
</feature>
<keyword evidence="2 5" id="KW-0812">Transmembrane</keyword>
<dbReference type="RefSeq" id="WP_167965387.1">
    <property type="nucleotide sequence ID" value="NZ_JAATJJ010000002.1"/>
</dbReference>
<sequence length="367" mass="39728">MKSIYKYLLWAALVLSVLSAYFYFAGQYAIFGPLLVFFFLALAIGVRGYDNVKGFSFAFIIFAAVALAMNYPNVFVSWGDFQLKSLIVPLLQIIMFGMGTAMSIKDFGAVVKNPKAVFIGLACQFTIMPIIGAILVFLFKFPPEIAAGVILIGSSPSGLASNVMAYIGKANLALSVTLTTVATLLAPFVTPILMKMLGDQLVPIDLWGMMWSITKITILPIVAGLVFNKLFHGKTEWLDKAMPLVSMAGIALIITVITAAGRDNLLAMGALLVLVGLIHNLSGYFLGYWGCRLFKLDEKSCRTIAFEVGMQNAGLASGLATEMGKVATLGLAPAVFGPMMNITGSSLATWWRDKPIKEKDKDVEKKE</sequence>
<proteinExistence type="predicted"/>
<dbReference type="InterPro" id="IPR002657">
    <property type="entry name" value="BilAc:Na_symport/Acr3"/>
</dbReference>
<evidence type="ECO:0000256" key="3">
    <source>
        <dbReference type="ARBA" id="ARBA00022989"/>
    </source>
</evidence>
<feature type="transmembrane region" description="Helical" evidence="5">
    <location>
        <begin position="116"/>
        <end position="139"/>
    </location>
</feature>
<feature type="transmembrane region" description="Helical" evidence="5">
    <location>
        <begin position="172"/>
        <end position="194"/>
    </location>
</feature>
<evidence type="ECO:0000313" key="7">
    <source>
        <dbReference type="Proteomes" id="UP000590442"/>
    </source>
</evidence>
<keyword evidence="3 5" id="KW-1133">Transmembrane helix</keyword>
<keyword evidence="7" id="KW-1185">Reference proteome</keyword>
<feature type="transmembrane region" description="Helical" evidence="5">
    <location>
        <begin position="30"/>
        <end position="49"/>
    </location>
</feature>
<dbReference type="PANTHER" id="PTHR10361">
    <property type="entry name" value="SODIUM-BILE ACID COTRANSPORTER"/>
    <property type="match status" value="1"/>
</dbReference>
<dbReference type="EMBL" id="JAATJJ010000002">
    <property type="protein sequence ID" value="NJB72410.1"/>
    <property type="molecule type" value="Genomic_DNA"/>
</dbReference>
<dbReference type="Pfam" id="PF01758">
    <property type="entry name" value="SBF"/>
    <property type="match status" value="1"/>
</dbReference>
<dbReference type="AlphaFoldDB" id="A0A846QZR4"/>
<dbReference type="InterPro" id="IPR004710">
    <property type="entry name" value="Bilac:Na_transpt"/>
</dbReference>